<sequence length="410" mass="45760">MRTTTPPPVSLPAHRPDSGPSPLRILVTCDSHAWGGLEREVVWLSAAWHERNHRVTLYLSRGSRIESEAKTHGLEVLTHSHRGLLRMLDIVRLRGWIRSHRPDIVHAHESRSLRMLSITLPLAKSQSLLYLTRHMGLKHPRRDILSRMLYRRIKRIYAISSYVARGIREHLPISEEQVRILPPGIRHQHFATHPISQREARSQLGLAPDTPVIGMLGRITAMKGHREYLLAMHTLMKQGQSIQGLVAGAADPEPLEQDCLRDVYALRQQLGLDESVHFTGESLDPRLAFAAMDIFAFPSHLESFGMTAVEAMTFGLPVIACAAGGIPDIIEDGQTGILIPPHDPDALAQAITGLLAAPHLRRRIARSAQSSTHAWDIRHIASRYESDFYHDLRTAGQRLPTHSLPPGGSA</sequence>
<dbReference type="GO" id="GO:0016757">
    <property type="term" value="F:glycosyltransferase activity"/>
    <property type="evidence" value="ECO:0007669"/>
    <property type="project" value="InterPro"/>
</dbReference>
<dbReference type="Pfam" id="PF13439">
    <property type="entry name" value="Glyco_transf_4"/>
    <property type="match status" value="1"/>
</dbReference>
<dbReference type="Pfam" id="PF00534">
    <property type="entry name" value="Glycos_transf_1"/>
    <property type="match status" value="1"/>
</dbReference>
<organism evidence="3">
    <name type="scientific">mine drainage metagenome</name>
    <dbReference type="NCBI Taxonomy" id="410659"/>
    <lineage>
        <taxon>unclassified sequences</taxon>
        <taxon>metagenomes</taxon>
        <taxon>ecological metagenomes</taxon>
    </lineage>
</organism>
<dbReference type="CDD" id="cd03801">
    <property type="entry name" value="GT4_PimA-like"/>
    <property type="match status" value="1"/>
</dbReference>
<accession>T1CZ50</accession>
<keyword evidence="3" id="KW-0808">Transferase</keyword>
<dbReference type="SUPFAM" id="SSF53756">
    <property type="entry name" value="UDP-Glycosyltransferase/glycogen phosphorylase"/>
    <property type="match status" value="1"/>
</dbReference>
<feature type="domain" description="Glycosyltransferase subfamily 4-like N-terminal" evidence="2">
    <location>
        <begin position="34"/>
        <end position="187"/>
    </location>
</feature>
<feature type="domain" description="Glycosyl transferase family 1" evidence="1">
    <location>
        <begin position="197"/>
        <end position="369"/>
    </location>
</feature>
<dbReference type="Gene3D" id="3.40.50.2000">
    <property type="entry name" value="Glycogen Phosphorylase B"/>
    <property type="match status" value="2"/>
</dbReference>
<evidence type="ECO:0000313" key="3">
    <source>
        <dbReference type="EMBL" id="EQD75450.1"/>
    </source>
</evidence>
<dbReference type="PANTHER" id="PTHR12526">
    <property type="entry name" value="GLYCOSYLTRANSFERASE"/>
    <property type="match status" value="1"/>
</dbReference>
<evidence type="ECO:0000259" key="2">
    <source>
        <dbReference type="Pfam" id="PF13439"/>
    </source>
</evidence>
<reference evidence="3" key="1">
    <citation type="submission" date="2013-08" db="EMBL/GenBank/DDBJ databases">
        <authorList>
            <person name="Mendez C."/>
            <person name="Richter M."/>
            <person name="Ferrer M."/>
            <person name="Sanchez J."/>
        </authorList>
    </citation>
    <scope>NUCLEOTIDE SEQUENCE</scope>
</reference>
<dbReference type="PANTHER" id="PTHR12526:SF630">
    <property type="entry name" value="GLYCOSYLTRANSFERASE"/>
    <property type="match status" value="1"/>
</dbReference>
<dbReference type="AlphaFoldDB" id="T1CZ50"/>
<comment type="caution">
    <text evidence="3">The sequence shown here is derived from an EMBL/GenBank/DDBJ whole genome shotgun (WGS) entry which is preliminary data.</text>
</comment>
<dbReference type="InterPro" id="IPR028098">
    <property type="entry name" value="Glyco_trans_4-like_N"/>
</dbReference>
<name>T1CZ50_9ZZZZ</name>
<gene>
    <name evidence="3" type="ORF">B1B_02123</name>
</gene>
<protein>
    <submittedName>
        <fullName evidence="3">Glycosyl transferase, group 1 family protein</fullName>
    </submittedName>
</protein>
<proteinExistence type="predicted"/>
<dbReference type="EMBL" id="AUZY01001250">
    <property type="protein sequence ID" value="EQD75450.1"/>
    <property type="molecule type" value="Genomic_DNA"/>
</dbReference>
<evidence type="ECO:0000259" key="1">
    <source>
        <dbReference type="Pfam" id="PF00534"/>
    </source>
</evidence>
<reference evidence="3" key="2">
    <citation type="journal article" date="2014" name="ISME J.">
        <title>Microbial stratification in low pH oxic and suboxic macroscopic growths along an acid mine drainage.</title>
        <authorList>
            <person name="Mendez-Garcia C."/>
            <person name="Mesa V."/>
            <person name="Sprenger R.R."/>
            <person name="Richter M."/>
            <person name="Diez M.S."/>
            <person name="Solano J."/>
            <person name="Bargiela R."/>
            <person name="Golyshina O.V."/>
            <person name="Manteca A."/>
            <person name="Ramos J.L."/>
            <person name="Gallego J.R."/>
            <person name="Llorente I."/>
            <person name="Martins Dos Santos V.A."/>
            <person name="Jensen O.N."/>
            <person name="Pelaez A.I."/>
            <person name="Sanchez J."/>
            <person name="Ferrer M."/>
        </authorList>
    </citation>
    <scope>NUCLEOTIDE SEQUENCE</scope>
</reference>
<dbReference type="InterPro" id="IPR001296">
    <property type="entry name" value="Glyco_trans_1"/>
</dbReference>